<reference evidence="4 5" key="1">
    <citation type="submission" date="2019-12" db="EMBL/GenBank/DDBJ databases">
        <authorList>
            <person name="Li M."/>
        </authorList>
    </citation>
    <scope>NUCLEOTIDE SEQUENCE [LARGE SCALE GENOMIC DNA]</scope>
    <source>
        <strain evidence="4 5">GBMRC 2024</strain>
    </source>
</reference>
<feature type="signal peptide" evidence="2">
    <location>
        <begin position="1"/>
        <end position="26"/>
    </location>
</feature>
<accession>A0A6L7G4U8</accession>
<evidence type="ECO:0000313" key="5">
    <source>
        <dbReference type="Proteomes" id="UP000477911"/>
    </source>
</evidence>
<evidence type="ECO:0000259" key="3">
    <source>
        <dbReference type="Pfam" id="PF05239"/>
    </source>
</evidence>
<evidence type="ECO:0000313" key="4">
    <source>
        <dbReference type="EMBL" id="MXN18400.1"/>
    </source>
</evidence>
<proteinExistence type="predicted"/>
<dbReference type="AlphaFoldDB" id="A0A6L7G4U8"/>
<dbReference type="Pfam" id="PF05239">
    <property type="entry name" value="PRC"/>
    <property type="match status" value="1"/>
</dbReference>
<comment type="caution">
    <text evidence="4">The sequence shown here is derived from an EMBL/GenBank/DDBJ whole genome shotgun (WGS) entry which is preliminary data.</text>
</comment>
<organism evidence="4 5">
    <name type="scientific">Pseudooceanicola albus</name>
    <dbReference type="NCBI Taxonomy" id="2692189"/>
    <lineage>
        <taxon>Bacteria</taxon>
        <taxon>Pseudomonadati</taxon>
        <taxon>Pseudomonadota</taxon>
        <taxon>Alphaproteobacteria</taxon>
        <taxon>Rhodobacterales</taxon>
        <taxon>Paracoccaceae</taxon>
        <taxon>Pseudooceanicola</taxon>
    </lineage>
</organism>
<dbReference type="PANTHER" id="PTHR36505:SF1">
    <property type="entry name" value="BLR1072 PROTEIN"/>
    <property type="match status" value="1"/>
</dbReference>
<evidence type="ECO:0000256" key="2">
    <source>
        <dbReference type="SAM" id="SignalP"/>
    </source>
</evidence>
<evidence type="ECO:0000256" key="1">
    <source>
        <dbReference type="SAM" id="MobiDB-lite"/>
    </source>
</evidence>
<name>A0A6L7G4U8_9RHOB</name>
<keyword evidence="2" id="KW-0732">Signal</keyword>
<dbReference type="Gene3D" id="2.30.30.240">
    <property type="entry name" value="PRC-barrel domain"/>
    <property type="match status" value="1"/>
</dbReference>
<feature type="domain" description="PRC-barrel" evidence="3">
    <location>
        <begin position="102"/>
        <end position="181"/>
    </location>
</feature>
<dbReference type="InterPro" id="IPR027275">
    <property type="entry name" value="PRC-brl_dom"/>
</dbReference>
<protein>
    <recommendedName>
        <fullName evidence="3">PRC-barrel domain-containing protein</fullName>
    </recommendedName>
</protein>
<feature type="compositionally biased region" description="Low complexity" evidence="1">
    <location>
        <begin position="210"/>
        <end position="226"/>
    </location>
</feature>
<dbReference type="EMBL" id="WUMU01000012">
    <property type="protein sequence ID" value="MXN18400.1"/>
    <property type="molecule type" value="Genomic_DNA"/>
</dbReference>
<dbReference type="RefSeq" id="WP_160894531.1">
    <property type="nucleotide sequence ID" value="NZ_WUMU01000012.1"/>
</dbReference>
<gene>
    <name evidence="4" type="ORF">GR170_11185</name>
</gene>
<feature type="chain" id="PRO_5026673924" description="PRC-barrel domain-containing protein" evidence="2">
    <location>
        <begin position="27"/>
        <end position="226"/>
    </location>
</feature>
<dbReference type="Proteomes" id="UP000477911">
    <property type="component" value="Unassembled WGS sequence"/>
</dbReference>
<feature type="region of interest" description="Disordered" evidence="1">
    <location>
        <begin position="26"/>
        <end position="70"/>
    </location>
</feature>
<keyword evidence="5" id="KW-1185">Reference proteome</keyword>
<dbReference type="InterPro" id="IPR011033">
    <property type="entry name" value="PRC_barrel-like_sf"/>
</dbReference>
<dbReference type="SUPFAM" id="SSF50346">
    <property type="entry name" value="PRC-barrel domain"/>
    <property type="match status" value="1"/>
</dbReference>
<sequence>MTKLFRTTSTAALIALVAAAPVASFAQSTATQTTPKAETSATADTGSASTTTTAEGDTMAPAGDDSTGLAQDSVAADGTDVQTADADQAKPVEGQITMQDDNTILADDLIGSTVYTPDEKTVGNIDDLIISMDGGVKGVVIGVGGFLGMGEKHVAIEMASLDVQNDEAGSPRLVTTATKADLEAAPAFMTKADQKKAGDAAGMSSGGTGADMTGTGSADTTTTETK</sequence>
<feature type="compositionally biased region" description="Low complexity" evidence="1">
    <location>
        <begin position="26"/>
        <end position="58"/>
    </location>
</feature>
<dbReference type="PANTHER" id="PTHR36505">
    <property type="entry name" value="BLR1072 PROTEIN"/>
    <property type="match status" value="1"/>
</dbReference>
<feature type="region of interest" description="Disordered" evidence="1">
    <location>
        <begin position="192"/>
        <end position="226"/>
    </location>
</feature>